<dbReference type="SUPFAM" id="SSF55031">
    <property type="entry name" value="Bacterial exopeptidase dimerisation domain"/>
    <property type="match status" value="1"/>
</dbReference>
<feature type="binding site" evidence="2">
    <location>
        <position position="211"/>
    </location>
    <ligand>
        <name>Mn(2+)</name>
        <dbReference type="ChEBI" id="CHEBI:29035"/>
        <label>2</label>
    </ligand>
</feature>
<feature type="signal peptide" evidence="3">
    <location>
        <begin position="1"/>
        <end position="27"/>
    </location>
</feature>
<feature type="binding site" evidence="2">
    <location>
        <position position="425"/>
    </location>
    <ligand>
        <name>Mn(2+)</name>
        <dbReference type="ChEBI" id="CHEBI:29035"/>
        <label>2</label>
    </ligand>
</feature>
<evidence type="ECO:0000259" key="4">
    <source>
        <dbReference type="Pfam" id="PF07687"/>
    </source>
</evidence>
<keyword evidence="6" id="KW-1185">Reference proteome</keyword>
<feature type="binding site" evidence="2">
    <location>
        <position position="182"/>
    </location>
    <ligand>
        <name>Mn(2+)</name>
        <dbReference type="ChEBI" id="CHEBI:29035"/>
        <label>2</label>
    </ligand>
</feature>
<dbReference type="GO" id="GO:0016787">
    <property type="term" value="F:hydrolase activity"/>
    <property type="evidence" value="ECO:0007669"/>
    <property type="project" value="UniProtKB-KW"/>
</dbReference>
<dbReference type="EMBL" id="JAGTAR010000001">
    <property type="protein sequence ID" value="MBR8534082.1"/>
    <property type="molecule type" value="Genomic_DNA"/>
</dbReference>
<dbReference type="InterPro" id="IPR002933">
    <property type="entry name" value="Peptidase_M20"/>
</dbReference>
<keyword evidence="3" id="KW-0732">Signal</keyword>
<dbReference type="Pfam" id="PF01546">
    <property type="entry name" value="Peptidase_M20"/>
    <property type="match status" value="1"/>
</dbReference>
<feature type="domain" description="Peptidase M20 dimerisation" evidence="4">
    <location>
        <begin position="230"/>
        <end position="325"/>
    </location>
</feature>
<sequence length="454" mass="49005">MKTIIINVRLASLILVALLITSLSVYAQESTLPQSIIKQMEQAIDNNADYIHNVYKDLHANPELPFQETRTAGVVADELSKLGFEVHTGIGKTGVAGILRNGDGPVLMYRGDMDALAIKEETELAYASRETAIGPNGLEVPVSHMCGHDANTTYVVALAHTMSAMKEHWSGTLVLIAQPAEELVQGAQAMVDDGLYTKYNVPQPDYFLAQHTGPFPTGTLLTTDGRLTTGTTHMDVTFHGIGGHGSSPHHAIDPVVMAGMAIVQLQTVVSRYTDPEEVAVLTIGSVQAGVEHNVIPTESHLKLKLHFSTNEVMNKMIKGIHDIVNGIAMANGVSEDMMPTITQSGFGPAIYNDPNLMATIRNASERVDFVNHRLDNISLPGSEDAFALIDGLENVKGAYLFIGTAEPQLFVNAQSQGKEFPFSPHEPSYQVDLNGITFGSKVSALVALEILQKK</sequence>
<comment type="cofactor">
    <cofactor evidence="2">
        <name>Mn(2+)</name>
        <dbReference type="ChEBI" id="CHEBI:29035"/>
    </cofactor>
    <text evidence="2">The Mn(2+) ion enhances activity.</text>
</comment>
<dbReference type="NCBIfam" id="TIGR01891">
    <property type="entry name" value="amidohydrolases"/>
    <property type="match status" value="1"/>
</dbReference>
<dbReference type="GO" id="GO:0046872">
    <property type="term" value="F:metal ion binding"/>
    <property type="evidence" value="ECO:0007669"/>
    <property type="project" value="UniProtKB-KW"/>
</dbReference>
<keyword evidence="2" id="KW-0479">Metal-binding</keyword>
<evidence type="ECO:0000256" key="1">
    <source>
        <dbReference type="ARBA" id="ARBA00022801"/>
    </source>
</evidence>
<dbReference type="Proteomes" id="UP000679220">
    <property type="component" value="Unassembled WGS sequence"/>
</dbReference>
<dbReference type="PIRSF" id="PIRSF005962">
    <property type="entry name" value="Pept_M20D_amidohydro"/>
    <property type="match status" value="1"/>
</dbReference>
<evidence type="ECO:0000256" key="3">
    <source>
        <dbReference type="SAM" id="SignalP"/>
    </source>
</evidence>
<dbReference type="Pfam" id="PF07687">
    <property type="entry name" value="M20_dimer"/>
    <property type="match status" value="1"/>
</dbReference>
<dbReference type="PANTHER" id="PTHR11014:SF63">
    <property type="entry name" value="METALLOPEPTIDASE, PUTATIVE (AFU_ORTHOLOGUE AFUA_6G09600)-RELATED"/>
    <property type="match status" value="1"/>
</dbReference>
<gene>
    <name evidence="5" type="ORF">KDU71_00790</name>
</gene>
<organism evidence="5 6">
    <name type="scientific">Carboxylicivirga sediminis</name>
    <dbReference type="NCBI Taxonomy" id="2006564"/>
    <lineage>
        <taxon>Bacteria</taxon>
        <taxon>Pseudomonadati</taxon>
        <taxon>Bacteroidota</taxon>
        <taxon>Bacteroidia</taxon>
        <taxon>Marinilabiliales</taxon>
        <taxon>Marinilabiliaceae</taxon>
        <taxon>Carboxylicivirga</taxon>
    </lineage>
</organism>
<accession>A0A941F032</accession>
<feature type="chain" id="PRO_5036884627" evidence="3">
    <location>
        <begin position="28"/>
        <end position="454"/>
    </location>
</feature>
<keyword evidence="1" id="KW-0378">Hydrolase</keyword>
<reference evidence="5" key="1">
    <citation type="journal article" date="2018" name="Int. J. Syst. Evol. Microbiol.">
        <title>Carboxylicivirga sediminis sp. nov., isolated from coastal sediment.</title>
        <authorList>
            <person name="Wang F.Q."/>
            <person name="Ren L.H."/>
            <person name="Zou R.J."/>
            <person name="Sun Y.Z."/>
            <person name="Liu X.J."/>
            <person name="Jiang F."/>
            <person name="Liu L.J."/>
        </authorList>
    </citation>
    <scope>NUCLEOTIDE SEQUENCE</scope>
    <source>
        <strain evidence="5">JR1</strain>
    </source>
</reference>
<feature type="binding site" evidence="2">
    <location>
        <position position="146"/>
    </location>
    <ligand>
        <name>Mn(2+)</name>
        <dbReference type="ChEBI" id="CHEBI:29035"/>
        <label>2</label>
    </ligand>
</feature>
<keyword evidence="2" id="KW-0464">Manganese</keyword>
<dbReference type="AlphaFoldDB" id="A0A941F032"/>
<reference evidence="5" key="2">
    <citation type="submission" date="2021-04" db="EMBL/GenBank/DDBJ databases">
        <authorList>
            <person name="Zhang T."/>
            <person name="Zhang Y."/>
            <person name="Lu D."/>
            <person name="Zuo D."/>
            <person name="Du Z."/>
        </authorList>
    </citation>
    <scope>NUCLEOTIDE SEQUENCE</scope>
    <source>
        <strain evidence="5">JR1</strain>
    </source>
</reference>
<evidence type="ECO:0000256" key="2">
    <source>
        <dbReference type="PIRSR" id="PIRSR005962-1"/>
    </source>
</evidence>
<feature type="binding site" evidence="2">
    <location>
        <position position="148"/>
    </location>
    <ligand>
        <name>Mn(2+)</name>
        <dbReference type="ChEBI" id="CHEBI:29035"/>
        <label>2</label>
    </ligand>
</feature>
<proteinExistence type="predicted"/>
<name>A0A941F032_9BACT</name>
<evidence type="ECO:0000313" key="5">
    <source>
        <dbReference type="EMBL" id="MBR8534082.1"/>
    </source>
</evidence>
<dbReference type="InterPro" id="IPR011650">
    <property type="entry name" value="Peptidase_M20_dimer"/>
</dbReference>
<evidence type="ECO:0000313" key="6">
    <source>
        <dbReference type="Proteomes" id="UP000679220"/>
    </source>
</evidence>
<dbReference type="Gene3D" id="3.40.630.10">
    <property type="entry name" value="Zn peptidases"/>
    <property type="match status" value="1"/>
</dbReference>
<dbReference type="Gene3D" id="3.30.70.360">
    <property type="match status" value="1"/>
</dbReference>
<dbReference type="RefSeq" id="WP_212187986.1">
    <property type="nucleotide sequence ID" value="NZ_JAGTAR010000001.1"/>
</dbReference>
<dbReference type="PANTHER" id="PTHR11014">
    <property type="entry name" value="PEPTIDASE M20 FAMILY MEMBER"/>
    <property type="match status" value="1"/>
</dbReference>
<dbReference type="InterPro" id="IPR017439">
    <property type="entry name" value="Amidohydrolase"/>
</dbReference>
<dbReference type="SUPFAM" id="SSF53187">
    <property type="entry name" value="Zn-dependent exopeptidases"/>
    <property type="match status" value="1"/>
</dbReference>
<protein>
    <submittedName>
        <fullName evidence="5">Amidohydrolase</fullName>
    </submittedName>
</protein>
<dbReference type="InterPro" id="IPR036264">
    <property type="entry name" value="Bact_exopeptidase_dim_dom"/>
</dbReference>
<comment type="caution">
    <text evidence="5">The sequence shown here is derived from an EMBL/GenBank/DDBJ whole genome shotgun (WGS) entry which is preliminary data.</text>
</comment>